<name>A0A7R9FI58_9NEOP</name>
<dbReference type="GO" id="GO:0052651">
    <property type="term" value="P:monoacylglycerol catabolic process"/>
    <property type="evidence" value="ECO:0007669"/>
    <property type="project" value="TreeGrafter"/>
</dbReference>
<dbReference type="EMBL" id="OE000207">
    <property type="protein sequence ID" value="CAD7452882.1"/>
    <property type="molecule type" value="Genomic_DNA"/>
</dbReference>
<evidence type="ECO:0000259" key="2">
    <source>
        <dbReference type="Pfam" id="PF00561"/>
    </source>
</evidence>
<dbReference type="PANTHER" id="PTHR12277">
    <property type="entry name" value="ALPHA/BETA HYDROLASE DOMAIN-CONTAINING PROTEIN"/>
    <property type="match status" value="1"/>
</dbReference>
<dbReference type="PANTHER" id="PTHR12277:SF72">
    <property type="entry name" value="BAT5L PROTEIN"/>
    <property type="match status" value="1"/>
</dbReference>
<dbReference type="GO" id="GO:0047372">
    <property type="term" value="F:monoacylglycerol lipase activity"/>
    <property type="evidence" value="ECO:0007669"/>
    <property type="project" value="TreeGrafter"/>
</dbReference>
<reference evidence="4" key="1">
    <citation type="submission" date="2020-11" db="EMBL/GenBank/DDBJ databases">
        <authorList>
            <person name="Tran Van P."/>
        </authorList>
    </citation>
    <scope>NUCLEOTIDE SEQUENCE</scope>
</reference>
<keyword evidence="1" id="KW-1133">Transmembrane helix</keyword>
<proteinExistence type="predicted"/>
<evidence type="ECO:0000313" key="4">
    <source>
        <dbReference type="EMBL" id="CAD7452882.1"/>
    </source>
</evidence>
<organism evidence="4">
    <name type="scientific">Timema tahoe</name>
    <dbReference type="NCBI Taxonomy" id="61484"/>
    <lineage>
        <taxon>Eukaryota</taxon>
        <taxon>Metazoa</taxon>
        <taxon>Ecdysozoa</taxon>
        <taxon>Arthropoda</taxon>
        <taxon>Hexapoda</taxon>
        <taxon>Insecta</taxon>
        <taxon>Pterygota</taxon>
        <taxon>Neoptera</taxon>
        <taxon>Polyneoptera</taxon>
        <taxon>Phasmatodea</taxon>
        <taxon>Timematodea</taxon>
        <taxon>Timematoidea</taxon>
        <taxon>Timematidae</taxon>
        <taxon>Timema</taxon>
    </lineage>
</organism>
<sequence>MGGMKQVIQCIFGPSLYRVYSDQRSDGIYKPGHLEKWGDQIINSLFVMWNVGIYTSPFLATVLWRRGYFVIDGVTTIAKFLTGIGLVIAVSYYLRGVGRAGNPVYTTFFNTFLAAKKNLNRDNKRALMVYDFEYSSWPVEFKCDKKGESRPWHPPTRRSALAYVMGLPCHVASYIVAHTFGLKLVYPGSISMLQYAMSKFLVEGRMKLVKEHSGERFKLQTLDGNEIDSMFIDKRNRHENGNILVVCAEGNAGFYEIGVMVTPIEANYSVLGYNHPGFGGSTGTPYPDQEQNAIDAVMQFAIQRLNFLPENIILFGWSIGGYSTSWAAAQYPKIRGLILDATFDDVLPLAILKMPQLLAPIVRTTIREYINLNNYQLLTNYPGPVLIVRRTEDEVICTEESNLSTNRGNNLLVKLLRYRFPEIIESEQFTLLHDYLSLDTQKQVGLERDQTRPHEDE</sequence>
<accession>A0A7R9FI58</accession>
<feature type="transmembrane region" description="Helical" evidence="1">
    <location>
        <begin position="76"/>
        <end position="94"/>
    </location>
</feature>
<gene>
    <name evidence="4" type="ORF">TTEB3V08_LOCUS1044</name>
</gene>
<keyword evidence="1" id="KW-0812">Transmembrane</keyword>
<dbReference type="Pfam" id="PF00561">
    <property type="entry name" value="Abhydrolase_1"/>
    <property type="match status" value="1"/>
</dbReference>
<dbReference type="InterPro" id="IPR054518">
    <property type="entry name" value="ABHD16_N"/>
</dbReference>
<dbReference type="Gene3D" id="3.40.50.1820">
    <property type="entry name" value="alpha/beta hydrolase"/>
    <property type="match status" value="1"/>
</dbReference>
<dbReference type="GO" id="GO:0012505">
    <property type="term" value="C:endomembrane system"/>
    <property type="evidence" value="ECO:0007669"/>
    <property type="project" value="TreeGrafter"/>
</dbReference>
<feature type="domain" description="AB hydrolase-1" evidence="2">
    <location>
        <begin position="245"/>
        <end position="349"/>
    </location>
</feature>
<dbReference type="InterPro" id="IPR029058">
    <property type="entry name" value="AB_hydrolase_fold"/>
</dbReference>
<feature type="transmembrane region" description="Helical" evidence="1">
    <location>
        <begin position="160"/>
        <end position="178"/>
    </location>
</feature>
<dbReference type="InterPro" id="IPR000073">
    <property type="entry name" value="AB_hydrolase_1"/>
</dbReference>
<protein>
    <recommendedName>
        <fullName evidence="5">AB hydrolase-1 domain-containing protein</fullName>
    </recommendedName>
</protein>
<dbReference type="GO" id="GO:0004620">
    <property type="term" value="F:phospholipase activity"/>
    <property type="evidence" value="ECO:0007669"/>
    <property type="project" value="TreeGrafter"/>
</dbReference>
<feature type="transmembrane region" description="Helical" evidence="1">
    <location>
        <begin position="45"/>
        <end position="64"/>
    </location>
</feature>
<feature type="domain" description="Phosphatidylserine Lipase ABHD16 N-terminal" evidence="3">
    <location>
        <begin position="6"/>
        <end position="133"/>
    </location>
</feature>
<dbReference type="AlphaFoldDB" id="A0A7R9FI58"/>
<evidence type="ECO:0000256" key="1">
    <source>
        <dbReference type="SAM" id="Phobius"/>
    </source>
</evidence>
<evidence type="ECO:0008006" key="5">
    <source>
        <dbReference type="Google" id="ProtNLM"/>
    </source>
</evidence>
<evidence type="ECO:0000259" key="3">
    <source>
        <dbReference type="Pfam" id="PF22990"/>
    </source>
</evidence>
<dbReference type="Pfam" id="PF22990">
    <property type="entry name" value="ABHD16_N"/>
    <property type="match status" value="1"/>
</dbReference>
<keyword evidence="1" id="KW-0472">Membrane</keyword>
<dbReference type="GO" id="GO:0006660">
    <property type="term" value="P:phosphatidylserine catabolic process"/>
    <property type="evidence" value="ECO:0007669"/>
    <property type="project" value="TreeGrafter"/>
</dbReference>
<dbReference type="SUPFAM" id="SSF53474">
    <property type="entry name" value="alpha/beta-Hydrolases"/>
    <property type="match status" value="1"/>
</dbReference>